<sequence>MEKKAQRDLAKHRILCEVLPPMSEKITKDDNIRKGYRHSATCQRMAHVESITHQDCSRCRLRIGRHAPIGHRLYVTFLNSINKRAMQLWRNLKRGHFLLVSANYANIE</sequence>
<name>A0A5A7QC75_STRAF</name>
<dbReference type="Proteomes" id="UP000325081">
    <property type="component" value="Unassembled WGS sequence"/>
</dbReference>
<reference evidence="2" key="1">
    <citation type="journal article" date="2019" name="Curr. Biol.">
        <title>Genome Sequence of Striga asiatica Provides Insight into the Evolution of Plant Parasitism.</title>
        <authorList>
            <person name="Yoshida S."/>
            <person name="Kim S."/>
            <person name="Wafula E.K."/>
            <person name="Tanskanen J."/>
            <person name="Kim Y.M."/>
            <person name="Honaas L."/>
            <person name="Yang Z."/>
            <person name="Spallek T."/>
            <person name="Conn C.E."/>
            <person name="Ichihashi Y."/>
            <person name="Cheong K."/>
            <person name="Cui S."/>
            <person name="Der J.P."/>
            <person name="Gundlach H."/>
            <person name="Jiao Y."/>
            <person name="Hori C."/>
            <person name="Ishida J.K."/>
            <person name="Kasahara H."/>
            <person name="Kiba T."/>
            <person name="Kim M.S."/>
            <person name="Koo N."/>
            <person name="Laohavisit A."/>
            <person name="Lee Y.H."/>
            <person name="Lumba S."/>
            <person name="McCourt P."/>
            <person name="Mortimer J.C."/>
            <person name="Mutuku J.M."/>
            <person name="Nomura T."/>
            <person name="Sasaki-Sekimoto Y."/>
            <person name="Seto Y."/>
            <person name="Wang Y."/>
            <person name="Wakatake T."/>
            <person name="Sakakibara H."/>
            <person name="Demura T."/>
            <person name="Yamaguchi S."/>
            <person name="Yoneyama K."/>
            <person name="Manabe R.I."/>
            <person name="Nelson D.C."/>
            <person name="Schulman A.H."/>
            <person name="Timko M.P."/>
            <person name="dePamphilis C.W."/>
            <person name="Choi D."/>
            <person name="Shirasu K."/>
        </authorList>
    </citation>
    <scope>NUCLEOTIDE SEQUENCE [LARGE SCALE GENOMIC DNA]</scope>
    <source>
        <strain evidence="2">cv. UVA1</strain>
    </source>
</reference>
<evidence type="ECO:0000313" key="2">
    <source>
        <dbReference type="Proteomes" id="UP000325081"/>
    </source>
</evidence>
<dbReference type="EMBL" id="BKCP01006482">
    <property type="protein sequence ID" value="GER42863.1"/>
    <property type="molecule type" value="Genomic_DNA"/>
</dbReference>
<accession>A0A5A7QC75</accession>
<protein>
    <submittedName>
        <fullName evidence="1">Emp24/gp25L/p24 family/GOLD family protein</fullName>
    </submittedName>
</protein>
<dbReference type="AlphaFoldDB" id="A0A5A7QC75"/>
<evidence type="ECO:0000313" key="1">
    <source>
        <dbReference type="EMBL" id="GER42863.1"/>
    </source>
</evidence>
<keyword evidence="2" id="KW-1185">Reference proteome</keyword>
<comment type="caution">
    <text evidence="1">The sequence shown here is derived from an EMBL/GenBank/DDBJ whole genome shotgun (WGS) entry which is preliminary data.</text>
</comment>
<gene>
    <name evidence="1" type="ORF">STAS_19687</name>
</gene>
<organism evidence="1 2">
    <name type="scientific">Striga asiatica</name>
    <name type="common">Asiatic witchweed</name>
    <name type="synonym">Buchnera asiatica</name>
    <dbReference type="NCBI Taxonomy" id="4170"/>
    <lineage>
        <taxon>Eukaryota</taxon>
        <taxon>Viridiplantae</taxon>
        <taxon>Streptophyta</taxon>
        <taxon>Embryophyta</taxon>
        <taxon>Tracheophyta</taxon>
        <taxon>Spermatophyta</taxon>
        <taxon>Magnoliopsida</taxon>
        <taxon>eudicotyledons</taxon>
        <taxon>Gunneridae</taxon>
        <taxon>Pentapetalae</taxon>
        <taxon>asterids</taxon>
        <taxon>lamiids</taxon>
        <taxon>Lamiales</taxon>
        <taxon>Orobanchaceae</taxon>
        <taxon>Buchnereae</taxon>
        <taxon>Striga</taxon>
    </lineage>
</organism>
<proteinExistence type="predicted"/>